<evidence type="ECO:0000313" key="2">
    <source>
        <dbReference type="Proteomes" id="UP000033881"/>
    </source>
</evidence>
<organism evidence="1 2">
    <name type="scientific">Candidatus Woesebacteria bacterium GW2011_GWB1_39_12</name>
    <dbReference type="NCBI Taxonomy" id="1618574"/>
    <lineage>
        <taxon>Bacteria</taxon>
        <taxon>Candidatus Woeseibacteriota</taxon>
    </lineage>
</organism>
<feature type="non-terminal residue" evidence="1">
    <location>
        <position position="1"/>
    </location>
</feature>
<reference evidence="1 2" key="1">
    <citation type="journal article" date="2015" name="Nature">
        <title>rRNA introns, odd ribosomes, and small enigmatic genomes across a large radiation of phyla.</title>
        <authorList>
            <person name="Brown C.T."/>
            <person name="Hug L.A."/>
            <person name="Thomas B.C."/>
            <person name="Sharon I."/>
            <person name="Castelle C.J."/>
            <person name="Singh A."/>
            <person name="Wilkins M.J."/>
            <person name="Williams K.H."/>
            <person name="Banfield J.F."/>
        </authorList>
    </citation>
    <scope>NUCLEOTIDE SEQUENCE [LARGE SCALE GENOMIC DNA]</scope>
</reference>
<accession>A0A0G0M2J2</accession>
<sequence>RCFWIERKLGKAPSIFPGIFSTLDSLTKKSVKRSYLERNCLPEWLPIKNAARPIEFPRISVPMLKYGNWILTGDPDEVLEMNDGSYHIVDYKTAKFTTNFHFSIANPKRNWIQTKIFVLVLLFNRWKLIFSRRLFRIFF</sequence>
<dbReference type="STRING" id="1618574.UT24_C0047G0008"/>
<evidence type="ECO:0000313" key="1">
    <source>
        <dbReference type="EMBL" id="KKQ97512.1"/>
    </source>
</evidence>
<gene>
    <name evidence="1" type="ORF">UT24_C0047G0008</name>
</gene>
<dbReference type="AlphaFoldDB" id="A0A0G0M2J2"/>
<evidence type="ECO:0008006" key="3">
    <source>
        <dbReference type="Google" id="ProtNLM"/>
    </source>
</evidence>
<comment type="caution">
    <text evidence="1">The sequence shown here is derived from an EMBL/GenBank/DDBJ whole genome shotgun (WGS) entry which is preliminary data.</text>
</comment>
<protein>
    <recommendedName>
        <fullName evidence="3">PD-(D/E)XK endonuclease-like domain-containing protein</fullName>
    </recommendedName>
</protein>
<dbReference type="Proteomes" id="UP000033881">
    <property type="component" value="Unassembled WGS sequence"/>
</dbReference>
<proteinExistence type="predicted"/>
<dbReference type="EMBL" id="LBWB01000047">
    <property type="protein sequence ID" value="KKQ97512.1"/>
    <property type="molecule type" value="Genomic_DNA"/>
</dbReference>
<name>A0A0G0M2J2_9BACT</name>